<keyword evidence="1" id="KW-0472">Membrane</keyword>
<feature type="transmembrane region" description="Helical" evidence="1">
    <location>
        <begin position="20"/>
        <end position="37"/>
    </location>
</feature>
<reference evidence="3" key="2">
    <citation type="submission" date="2019-02" db="EMBL/GenBank/DDBJ databases">
        <title>Granulicella sibirica sp. nov., a psychrotolerant acidobacterium isolated from an organic soil layer in forested tundra, West Siberia.</title>
        <authorList>
            <person name="Oshkin I.Y."/>
            <person name="Kulichevskaya I.S."/>
            <person name="Rijpstra W.I.C."/>
            <person name="Sinninghe Damste J.S."/>
            <person name="Rakitin A.L."/>
            <person name="Ravin N.V."/>
            <person name="Dedysh S.N."/>
        </authorList>
    </citation>
    <scope>NUCLEOTIDE SEQUENCE [LARGE SCALE GENOMIC DNA]</scope>
    <source>
        <strain evidence="3">AF10</strain>
    </source>
</reference>
<sequence>MSYIVTYLLPFLAIKMNDKMDVASLGLLLSVVGVLYVNSNLIHTNPILSIMGYHLFEIEDSDRKTSTLICKRSYIRTGSELSAVSVGDYVLMEKS</sequence>
<gene>
    <name evidence="2" type="ORF">GRAN_0027</name>
</gene>
<evidence type="ECO:0000256" key="1">
    <source>
        <dbReference type="SAM" id="Phobius"/>
    </source>
</evidence>
<reference evidence="2 3" key="1">
    <citation type="submission" date="2018-11" db="EMBL/GenBank/DDBJ databases">
        <authorList>
            <person name="Mardanov A.V."/>
            <person name="Ravin N.V."/>
            <person name="Dedysh S.N."/>
        </authorList>
    </citation>
    <scope>NUCLEOTIDE SEQUENCE [LARGE SCALE GENOMIC DNA]</scope>
    <source>
        <strain evidence="2 3">AF10</strain>
    </source>
</reference>
<keyword evidence="1" id="KW-0812">Transmembrane</keyword>
<keyword evidence="1" id="KW-1133">Transmembrane helix</keyword>
<keyword evidence="3" id="KW-1185">Reference proteome</keyword>
<protein>
    <submittedName>
        <fullName evidence="2">Uncharacterized protein</fullName>
    </submittedName>
</protein>
<proteinExistence type="predicted"/>
<dbReference type="AlphaFoldDB" id="A0A4Q0T0K4"/>
<evidence type="ECO:0000313" key="3">
    <source>
        <dbReference type="Proteomes" id="UP000289437"/>
    </source>
</evidence>
<name>A0A4Q0T0K4_9BACT</name>
<dbReference type="EMBL" id="RDSM01000001">
    <property type="protein sequence ID" value="RXH56717.1"/>
    <property type="molecule type" value="Genomic_DNA"/>
</dbReference>
<dbReference type="Proteomes" id="UP000289437">
    <property type="component" value="Unassembled WGS sequence"/>
</dbReference>
<evidence type="ECO:0000313" key="2">
    <source>
        <dbReference type="EMBL" id="RXH56717.1"/>
    </source>
</evidence>
<comment type="caution">
    <text evidence="2">The sequence shown here is derived from an EMBL/GenBank/DDBJ whole genome shotgun (WGS) entry which is preliminary data.</text>
</comment>
<accession>A0A4Q0T0K4</accession>
<organism evidence="2 3">
    <name type="scientific">Granulicella sibirica</name>
    <dbReference type="NCBI Taxonomy" id="2479048"/>
    <lineage>
        <taxon>Bacteria</taxon>
        <taxon>Pseudomonadati</taxon>
        <taxon>Acidobacteriota</taxon>
        <taxon>Terriglobia</taxon>
        <taxon>Terriglobales</taxon>
        <taxon>Acidobacteriaceae</taxon>
        <taxon>Granulicella</taxon>
    </lineage>
</organism>